<dbReference type="SUPFAM" id="SSF55729">
    <property type="entry name" value="Acyl-CoA N-acyltransferases (Nat)"/>
    <property type="match status" value="1"/>
</dbReference>
<protein>
    <submittedName>
        <fullName evidence="2">GNAT superfamily N-acetyltransferase</fullName>
    </submittedName>
</protein>
<dbReference type="AlphaFoldDB" id="A0A846N3N5"/>
<dbReference type="InterPro" id="IPR000182">
    <property type="entry name" value="GNAT_dom"/>
</dbReference>
<dbReference type="Gene3D" id="3.40.630.30">
    <property type="match status" value="1"/>
</dbReference>
<accession>A0A846N3N5</accession>
<comment type="caution">
    <text evidence="2">The sequence shown here is derived from an EMBL/GenBank/DDBJ whole genome shotgun (WGS) entry which is preliminary data.</text>
</comment>
<gene>
    <name evidence="2" type="ORF">FHS83_003035</name>
</gene>
<sequence length="218" mass="24159">MLREMMRTDVDPLILHAWLSARSISRGLPPPVSEHGGFRIDTNSKAEIARWVFPKMGSGLEHLARTINKPRYLLKLCGTAEALRAALTEGWNLHAPSYFMQATGMPGPKPLPDGYKIEITQTGHVWEARILSETGTLAASGYAVEIQGVFIYDRIGTELEHRRKGLGRALMQTLHQARQHRSGLELLVATEDGRALYESLGWKTISPYSTASIICPGL</sequence>
<name>A0A846N3N5_9PROT</name>
<dbReference type="InterPro" id="IPR016181">
    <property type="entry name" value="Acyl_CoA_acyltransferase"/>
</dbReference>
<dbReference type="Proteomes" id="UP000570514">
    <property type="component" value="Unassembled WGS sequence"/>
</dbReference>
<reference evidence="2 3" key="1">
    <citation type="submission" date="2020-03" db="EMBL/GenBank/DDBJ databases">
        <title>Genomic Encyclopedia of Type Strains, Phase IV (KMG-IV): sequencing the most valuable type-strain genomes for metagenomic binning, comparative biology and taxonomic classification.</title>
        <authorList>
            <person name="Goeker M."/>
        </authorList>
    </citation>
    <scope>NUCLEOTIDE SEQUENCE [LARGE SCALE GENOMIC DNA]</scope>
    <source>
        <strain evidence="2 3">DSM 19867</strain>
    </source>
</reference>
<evidence type="ECO:0000313" key="3">
    <source>
        <dbReference type="Proteomes" id="UP000570514"/>
    </source>
</evidence>
<dbReference type="PROSITE" id="PS51186">
    <property type="entry name" value="GNAT"/>
    <property type="match status" value="1"/>
</dbReference>
<keyword evidence="2" id="KW-0808">Transferase</keyword>
<organism evidence="2 3">
    <name type="scientific">Rhizomicrobium palustre</name>
    <dbReference type="NCBI Taxonomy" id="189966"/>
    <lineage>
        <taxon>Bacteria</taxon>
        <taxon>Pseudomonadati</taxon>
        <taxon>Pseudomonadota</taxon>
        <taxon>Alphaproteobacteria</taxon>
        <taxon>Micropepsales</taxon>
        <taxon>Micropepsaceae</taxon>
        <taxon>Rhizomicrobium</taxon>
    </lineage>
</organism>
<proteinExistence type="predicted"/>
<dbReference type="GO" id="GO:0016747">
    <property type="term" value="F:acyltransferase activity, transferring groups other than amino-acyl groups"/>
    <property type="evidence" value="ECO:0007669"/>
    <property type="project" value="InterPro"/>
</dbReference>
<keyword evidence="3" id="KW-1185">Reference proteome</keyword>
<dbReference type="Pfam" id="PF13508">
    <property type="entry name" value="Acetyltransf_7"/>
    <property type="match status" value="1"/>
</dbReference>
<dbReference type="EMBL" id="JAASRM010000001">
    <property type="protein sequence ID" value="NIK89717.1"/>
    <property type="molecule type" value="Genomic_DNA"/>
</dbReference>
<evidence type="ECO:0000259" key="1">
    <source>
        <dbReference type="PROSITE" id="PS51186"/>
    </source>
</evidence>
<feature type="domain" description="N-acetyltransferase" evidence="1">
    <location>
        <begin position="81"/>
        <end position="218"/>
    </location>
</feature>
<dbReference type="RefSeq" id="WP_167083780.1">
    <property type="nucleotide sequence ID" value="NZ_BAAADC010000001.1"/>
</dbReference>
<evidence type="ECO:0000313" key="2">
    <source>
        <dbReference type="EMBL" id="NIK89717.1"/>
    </source>
</evidence>